<dbReference type="SUPFAM" id="SSF103481">
    <property type="entry name" value="Multidrug resistance efflux transporter EmrE"/>
    <property type="match status" value="1"/>
</dbReference>
<evidence type="ECO:0000313" key="10">
    <source>
        <dbReference type="RefSeq" id="XP_013398578.1"/>
    </source>
</evidence>
<feature type="transmembrane region" description="Helical" evidence="7">
    <location>
        <begin position="267"/>
        <end position="285"/>
    </location>
</feature>
<dbReference type="RefSeq" id="XP_013398579.1">
    <property type="nucleotide sequence ID" value="XM_013543125.1"/>
</dbReference>
<dbReference type="InterPro" id="IPR007271">
    <property type="entry name" value="Nuc_sug_transpt"/>
</dbReference>
<dbReference type="NCBIfam" id="TIGR00803">
    <property type="entry name" value="nst"/>
    <property type="match status" value="1"/>
</dbReference>
<gene>
    <name evidence="9 10 11 12 13 14" type="primary">LOC106165044</name>
</gene>
<evidence type="ECO:0000313" key="12">
    <source>
        <dbReference type="RefSeq" id="XP_013398580.1"/>
    </source>
</evidence>
<keyword evidence="4 7" id="KW-0812">Transmembrane</keyword>
<dbReference type="GO" id="GO:0015165">
    <property type="term" value="F:pyrimidine nucleotide-sugar transmembrane transporter activity"/>
    <property type="evidence" value="ECO:0007669"/>
    <property type="project" value="InterPro"/>
</dbReference>
<evidence type="ECO:0000313" key="13">
    <source>
        <dbReference type="RefSeq" id="XP_013398581.1"/>
    </source>
</evidence>
<feature type="transmembrane region" description="Helical" evidence="7">
    <location>
        <begin position="353"/>
        <end position="371"/>
    </location>
</feature>
<keyword evidence="8" id="KW-1185">Reference proteome</keyword>
<feature type="transmembrane region" description="Helical" evidence="7">
    <location>
        <begin position="327"/>
        <end position="347"/>
    </location>
</feature>
<dbReference type="RefSeq" id="XP_013398582.1">
    <property type="nucleotide sequence ID" value="XM_013543128.1"/>
</dbReference>
<dbReference type="OrthoDB" id="408493at2759"/>
<dbReference type="GeneID" id="106165044"/>
<organism evidence="8 11">
    <name type="scientific">Lingula anatina</name>
    <name type="common">Brachiopod</name>
    <name type="synonym">Lingula unguis</name>
    <dbReference type="NCBI Taxonomy" id="7574"/>
    <lineage>
        <taxon>Eukaryota</taxon>
        <taxon>Metazoa</taxon>
        <taxon>Spiralia</taxon>
        <taxon>Lophotrochozoa</taxon>
        <taxon>Brachiopoda</taxon>
        <taxon>Linguliformea</taxon>
        <taxon>Lingulata</taxon>
        <taxon>Lingulida</taxon>
        <taxon>Linguloidea</taxon>
        <taxon>Lingulidae</taxon>
        <taxon>Lingula</taxon>
    </lineage>
</organism>
<evidence type="ECO:0000256" key="7">
    <source>
        <dbReference type="SAM" id="Phobius"/>
    </source>
</evidence>
<name>A0A1S3IM23_LINAN</name>
<feature type="transmembrane region" description="Helical" evidence="7">
    <location>
        <begin position="12"/>
        <end position="32"/>
    </location>
</feature>
<protein>
    <submittedName>
        <fullName evidence="9 10">Probable UDP-sugar transporter protein SLC35A5</fullName>
    </submittedName>
</protein>
<keyword evidence="3" id="KW-0762">Sugar transport</keyword>
<sequence length="414" mass="47070">MTCLKTLCSTSQLITLLLGVVFITLGSCRVLLIKFSANEEGKYEYLPVSVNVAAEFIKLVVCSGLSIRLFWKEERSWRDIQCSRKEDVLSFVKWAIPGLLYFIDNLIAFYIIKYFQPAMVVLLWNFGIISTSVLFRIVLKRKLSRVQWCSLGILFLSIVLLSNKSGYNMDHQKHHAVNHLITNTSVNSHIVCQAEISSITETGTKEDKPVIDLKSIQKAGLQFHFHTGHLLILVQCVISSLANIYNEKIFKEGNGMQESIYVQNSKLYLFGVIFNSLSVLVHGVYRRKVASCGLFYGHNKYSVAVIFITAIYGLTIALILKFKDNMFYLLSAQITTVVMVVMSIYFFDFKPDLDFFLTAPIVLFSILVYNLSKTSDMASHDLPQNLTSRSEHTKMPHTLYEMQPLNVESDDPET</sequence>
<feature type="transmembrane region" description="Helical" evidence="7">
    <location>
        <begin position="223"/>
        <end position="246"/>
    </location>
</feature>
<dbReference type="Proteomes" id="UP000085678">
    <property type="component" value="Unplaced"/>
</dbReference>
<evidence type="ECO:0000313" key="14">
    <source>
        <dbReference type="RefSeq" id="XP_013398582.1"/>
    </source>
</evidence>
<evidence type="ECO:0000256" key="5">
    <source>
        <dbReference type="ARBA" id="ARBA00022989"/>
    </source>
</evidence>
<feature type="transmembrane region" description="Helical" evidence="7">
    <location>
        <begin position="52"/>
        <end position="71"/>
    </location>
</feature>
<dbReference type="PANTHER" id="PTHR10231">
    <property type="entry name" value="NUCLEOTIDE-SUGAR TRANSMEMBRANE TRANSPORTER"/>
    <property type="match status" value="1"/>
</dbReference>
<dbReference type="PIRSF" id="PIRSF005799">
    <property type="entry name" value="UDP-gal_transpt"/>
    <property type="match status" value="1"/>
</dbReference>
<feature type="transmembrane region" description="Helical" evidence="7">
    <location>
        <begin position="146"/>
        <end position="163"/>
    </location>
</feature>
<evidence type="ECO:0000313" key="11">
    <source>
        <dbReference type="RefSeq" id="XP_013398579.1"/>
    </source>
</evidence>
<dbReference type="GO" id="GO:0000139">
    <property type="term" value="C:Golgi membrane"/>
    <property type="evidence" value="ECO:0007669"/>
    <property type="project" value="InterPro"/>
</dbReference>
<dbReference type="InterPro" id="IPR037185">
    <property type="entry name" value="EmrE-like"/>
</dbReference>
<comment type="subcellular location">
    <subcellularLocation>
        <location evidence="1">Membrane</location>
        <topology evidence="1">Multi-pass membrane protein</topology>
    </subcellularLocation>
</comment>
<keyword evidence="5 7" id="KW-1133">Transmembrane helix</keyword>
<feature type="transmembrane region" description="Helical" evidence="7">
    <location>
        <begin position="118"/>
        <end position="139"/>
    </location>
</feature>
<dbReference type="RefSeq" id="XP_013398578.1">
    <property type="nucleotide sequence ID" value="XM_013543124.1"/>
</dbReference>
<dbReference type="KEGG" id="lak:106165044"/>
<evidence type="ECO:0000256" key="3">
    <source>
        <dbReference type="ARBA" id="ARBA00022597"/>
    </source>
</evidence>
<dbReference type="PROSITE" id="PS51257">
    <property type="entry name" value="PROKAR_LIPOPROTEIN"/>
    <property type="match status" value="1"/>
</dbReference>
<dbReference type="STRING" id="7574.A0A1S3IM23"/>
<evidence type="ECO:0000256" key="2">
    <source>
        <dbReference type="ARBA" id="ARBA00009976"/>
    </source>
</evidence>
<keyword evidence="3" id="KW-0813">Transport</keyword>
<accession>A0A1S3IM23</accession>
<reference evidence="9 10" key="1">
    <citation type="submission" date="2025-04" db="UniProtKB">
        <authorList>
            <consortium name="RefSeq"/>
        </authorList>
    </citation>
    <scope>IDENTIFICATION</scope>
    <source>
        <tissue evidence="9 10">Gonads</tissue>
    </source>
</reference>
<evidence type="ECO:0000313" key="9">
    <source>
        <dbReference type="RefSeq" id="XP_013398577.1"/>
    </source>
</evidence>
<feature type="transmembrane region" description="Helical" evidence="7">
    <location>
        <begin position="301"/>
        <end position="320"/>
    </location>
</feature>
<keyword evidence="6 7" id="KW-0472">Membrane</keyword>
<evidence type="ECO:0000256" key="4">
    <source>
        <dbReference type="ARBA" id="ARBA00022692"/>
    </source>
</evidence>
<dbReference type="AlphaFoldDB" id="A0A1S3IM23"/>
<feature type="transmembrane region" description="Helical" evidence="7">
    <location>
        <begin position="91"/>
        <end position="112"/>
    </location>
</feature>
<evidence type="ECO:0000256" key="6">
    <source>
        <dbReference type="ARBA" id="ARBA00023136"/>
    </source>
</evidence>
<dbReference type="RefSeq" id="XP_013398577.1">
    <property type="nucleotide sequence ID" value="XM_013543123.1"/>
</dbReference>
<proteinExistence type="inferred from homology"/>
<evidence type="ECO:0000256" key="1">
    <source>
        <dbReference type="ARBA" id="ARBA00004141"/>
    </source>
</evidence>
<dbReference type="RefSeq" id="XP_013398580.1">
    <property type="nucleotide sequence ID" value="XM_013543126.1"/>
</dbReference>
<dbReference type="RefSeq" id="XP_013398581.1">
    <property type="nucleotide sequence ID" value="XM_013543127.1"/>
</dbReference>
<evidence type="ECO:0000313" key="8">
    <source>
        <dbReference type="Proteomes" id="UP000085678"/>
    </source>
</evidence>
<comment type="similarity">
    <text evidence="2">Belongs to the nucleotide-sugar transporter family. SLC35A subfamily.</text>
</comment>
<dbReference type="Pfam" id="PF04142">
    <property type="entry name" value="Nuc_sug_transp"/>
    <property type="match status" value="1"/>
</dbReference>